<dbReference type="InterPro" id="IPR010982">
    <property type="entry name" value="Lambda_DNA-bd_dom_sf"/>
</dbReference>
<dbReference type="EMBL" id="CP084930">
    <property type="protein sequence ID" value="USI72733.1"/>
    <property type="molecule type" value="Genomic_DNA"/>
</dbReference>
<dbReference type="Pfam" id="PF01381">
    <property type="entry name" value="HTH_3"/>
    <property type="match status" value="1"/>
</dbReference>
<name>A0ABY4X731_9SPHN</name>
<dbReference type="Gene3D" id="1.10.260.40">
    <property type="entry name" value="lambda repressor-like DNA-binding domains"/>
    <property type="match status" value="1"/>
</dbReference>
<dbReference type="RefSeq" id="WP_252166541.1">
    <property type="nucleotide sequence ID" value="NZ_CP084930.1"/>
</dbReference>
<feature type="domain" description="HTH cro/C1-type" evidence="1">
    <location>
        <begin position="7"/>
        <end position="38"/>
    </location>
</feature>
<dbReference type="SUPFAM" id="SSF47413">
    <property type="entry name" value="lambda repressor-like DNA-binding domains"/>
    <property type="match status" value="1"/>
</dbReference>
<dbReference type="PROSITE" id="PS50943">
    <property type="entry name" value="HTH_CROC1"/>
    <property type="match status" value="1"/>
</dbReference>
<dbReference type="CDD" id="cd00093">
    <property type="entry name" value="HTH_XRE"/>
    <property type="match status" value="1"/>
</dbReference>
<evidence type="ECO:0000313" key="3">
    <source>
        <dbReference type="Proteomes" id="UP001056937"/>
    </source>
</evidence>
<dbReference type="InterPro" id="IPR001387">
    <property type="entry name" value="Cro/C1-type_HTH"/>
</dbReference>
<dbReference type="SMART" id="SM00530">
    <property type="entry name" value="HTH_XRE"/>
    <property type="match status" value="1"/>
</dbReference>
<gene>
    <name evidence="2" type="ORF">LHA26_15890</name>
</gene>
<keyword evidence="3" id="KW-1185">Reference proteome</keyword>
<evidence type="ECO:0000313" key="2">
    <source>
        <dbReference type="EMBL" id="USI72733.1"/>
    </source>
</evidence>
<proteinExistence type="predicted"/>
<protein>
    <submittedName>
        <fullName evidence="2">Helix-turn-helix transcriptional regulator</fullName>
    </submittedName>
</protein>
<evidence type="ECO:0000259" key="1">
    <source>
        <dbReference type="PROSITE" id="PS50943"/>
    </source>
</evidence>
<sequence>MMRPEEMKALRKAAGLTQAEFASALGMHRVTISDMERGVAPIETRTALAARYLSDHPERVRVAAE</sequence>
<reference evidence="2" key="1">
    <citation type="journal article" date="2022" name="Toxins">
        <title>Genomic Analysis of Sphingopyxis sp. USTB-05 for Biodegrading Cyanobacterial Hepatotoxins.</title>
        <authorList>
            <person name="Liu C."/>
            <person name="Xu Q."/>
            <person name="Zhao Z."/>
            <person name="Zhang H."/>
            <person name="Liu X."/>
            <person name="Yin C."/>
            <person name="Liu Y."/>
            <person name="Yan H."/>
        </authorList>
    </citation>
    <scope>NUCLEOTIDE SEQUENCE</scope>
    <source>
        <strain evidence="2">NBD5</strain>
    </source>
</reference>
<accession>A0ABY4X731</accession>
<organism evidence="2 3">
    <name type="scientific">Sphingomonas morindae</name>
    <dbReference type="NCBI Taxonomy" id="1541170"/>
    <lineage>
        <taxon>Bacteria</taxon>
        <taxon>Pseudomonadati</taxon>
        <taxon>Pseudomonadota</taxon>
        <taxon>Alphaproteobacteria</taxon>
        <taxon>Sphingomonadales</taxon>
        <taxon>Sphingomonadaceae</taxon>
        <taxon>Sphingomonas</taxon>
    </lineage>
</organism>
<dbReference type="Proteomes" id="UP001056937">
    <property type="component" value="Chromosome 1"/>
</dbReference>